<evidence type="ECO:0000313" key="1">
    <source>
        <dbReference type="EMBL" id="CAB4162264.1"/>
    </source>
</evidence>
<dbReference type="EMBL" id="LR796723">
    <property type="protein sequence ID" value="CAB4162264.1"/>
    <property type="molecule type" value="Genomic_DNA"/>
</dbReference>
<accession>A0A6J5P452</accession>
<proteinExistence type="predicted"/>
<protein>
    <submittedName>
        <fullName evidence="1">Uncharacterized protein</fullName>
    </submittedName>
</protein>
<gene>
    <name evidence="1" type="ORF">UFOVP777_32</name>
</gene>
<reference evidence="1" key="1">
    <citation type="submission" date="2020-04" db="EMBL/GenBank/DDBJ databases">
        <authorList>
            <person name="Chiriac C."/>
            <person name="Salcher M."/>
            <person name="Ghai R."/>
            <person name="Kavagutti S V."/>
        </authorList>
    </citation>
    <scope>NUCLEOTIDE SEQUENCE</scope>
</reference>
<name>A0A6J5P452_9CAUD</name>
<organism evidence="1">
    <name type="scientific">uncultured Caudovirales phage</name>
    <dbReference type="NCBI Taxonomy" id="2100421"/>
    <lineage>
        <taxon>Viruses</taxon>
        <taxon>Duplodnaviria</taxon>
        <taxon>Heunggongvirae</taxon>
        <taxon>Uroviricota</taxon>
        <taxon>Caudoviricetes</taxon>
        <taxon>Peduoviridae</taxon>
        <taxon>Maltschvirus</taxon>
        <taxon>Maltschvirus maltsch</taxon>
    </lineage>
</organism>
<sequence>MTTCSTFVKDGDEPAKVFSPDDVTDHHAEQLRQLGHSKHTDAMSAAILEIQFNLGRVMGKLELIESMMKDTISAVKRSNAEAAEYEARITAKYPEVK</sequence>